<dbReference type="Proteomes" id="UP000253383">
    <property type="component" value="Unassembled WGS sequence"/>
</dbReference>
<accession>A0A368JKJ9</accession>
<dbReference type="InterPro" id="IPR010982">
    <property type="entry name" value="Lambda_DNA-bd_dom_sf"/>
</dbReference>
<dbReference type="GO" id="GO:0003677">
    <property type="term" value="F:DNA binding"/>
    <property type="evidence" value="ECO:0007669"/>
    <property type="project" value="InterPro"/>
</dbReference>
<gene>
    <name evidence="1" type="ORF">DUE52_23745</name>
</gene>
<dbReference type="SUPFAM" id="SSF47413">
    <property type="entry name" value="lambda repressor-like DNA-binding domains"/>
    <property type="match status" value="1"/>
</dbReference>
<evidence type="ECO:0000313" key="2">
    <source>
        <dbReference type="Proteomes" id="UP000253383"/>
    </source>
</evidence>
<organism evidence="1 2">
    <name type="scientific">Larkinella punicea</name>
    <dbReference type="NCBI Taxonomy" id="2315727"/>
    <lineage>
        <taxon>Bacteria</taxon>
        <taxon>Pseudomonadati</taxon>
        <taxon>Bacteroidota</taxon>
        <taxon>Cytophagia</taxon>
        <taxon>Cytophagales</taxon>
        <taxon>Spirosomataceae</taxon>
        <taxon>Larkinella</taxon>
    </lineage>
</organism>
<dbReference type="RefSeq" id="WP_114408560.1">
    <property type="nucleotide sequence ID" value="NZ_QOWE01000022.1"/>
</dbReference>
<keyword evidence="2" id="KW-1185">Reference proteome</keyword>
<dbReference type="AlphaFoldDB" id="A0A368JKJ9"/>
<sequence length="144" mass="16558">MIKETVGKRLLYLRKDLSRRLGEDLSVLELAQRAGLEHYTLARLENGLKGSTESLVTLVRYYRKQGYNSDWILEEDNQQIPMIVPVSKDALAKDLWVINDTLLKVKAFFDTEQEAFVGQLRKLGFQNVNQIVPNDEKIVLPDPI</sequence>
<proteinExistence type="predicted"/>
<dbReference type="EMBL" id="QOWE01000022">
    <property type="protein sequence ID" value="RCR67073.1"/>
    <property type="molecule type" value="Genomic_DNA"/>
</dbReference>
<evidence type="ECO:0000313" key="1">
    <source>
        <dbReference type="EMBL" id="RCR67073.1"/>
    </source>
</evidence>
<dbReference type="OrthoDB" id="957850at2"/>
<name>A0A368JKJ9_9BACT</name>
<dbReference type="Gene3D" id="1.10.260.40">
    <property type="entry name" value="lambda repressor-like DNA-binding domains"/>
    <property type="match status" value="1"/>
</dbReference>
<comment type="caution">
    <text evidence="1">The sequence shown here is derived from an EMBL/GenBank/DDBJ whole genome shotgun (WGS) entry which is preliminary data.</text>
</comment>
<protein>
    <submittedName>
        <fullName evidence="1">Uncharacterized protein</fullName>
    </submittedName>
</protein>
<reference evidence="1 2" key="1">
    <citation type="submission" date="2018-07" db="EMBL/GenBank/DDBJ databases">
        <title>Genome analysis of Larkinella rosea.</title>
        <authorList>
            <person name="Zhou Z."/>
            <person name="Wang G."/>
        </authorList>
    </citation>
    <scope>NUCLEOTIDE SEQUENCE [LARGE SCALE GENOMIC DNA]</scope>
    <source>
        <strain evidence="2">zzj9</strain>
    </source>
</reference>